<evidence type="ECO:0000313" key="18">
    <source>
        <dbReference type="EMBL" id="BBN97618.1"/>
    </source>
</evidence>
<dbReference type="Gene3D" id="1.10.287.130">
    <property type="match status" value="1"/>
</dbReference>
<evidence type="ECO:0000259" key="16">
    <source>
        <dbReference type="PROSITE" id="PS50109"/>
    </source>
</evidence>
<evidence type="ECO:0000256" key="2">
    <source>
        <dbReference type="ARBA" id="ARBA00004314"/>
    </source>
</evidence>
<evidence type="ECO:0000259" key="17">
    <source>
        <dbReference type="PROSITE" id="PS50885"/>
    </source>
</evidence>
<dbReference type="InterPro" id="IPR050398">
    <property type="entry name" value="HssS/ArlS-like"/>
</dbReference>
<dbReference type="SUPFAM" id="SSF55874">
    <property type="entry name" value="ATPase domain of HSP90 chaperone/DNA topoisomerase II/histidine kinase"/>
    <property type="match status" value="1"/>
</dbReference>
<evidence type="ECO:0000256" key="11">
    <source>
        <dbReference type="ARBA" id="ARBA00022840"/>
    </source>
</evidence>
<keyword evidence="5" id="KW-1003">Cell membrane</keyword>
<keyword evidence="9" id="KW-0547">Nucleotide-binding</keyword>
<dbReference type="PANTHER" id="PTHR45528">
    <property type="entry name" value="SENSOR HISTIDINE KINASE CPXA"/>
    <property type="match status" value="1"/>
</dbReference>
<proteinExistence type="predicted"/>
<evidence type="ECO:0000256" key="1">
    <source>
        <dbReference type="ARBA" id="ARBA00000085"/>
    </source>
</evidence>
<feature type="domain" description="HAMP" evidence="17">
    <location>
        <begin position="185"/>
        <end position="237"/>
    </location>
</feature>
<evidence type="ECO:0000256" key="5">
    <source>
        <dbReference type="ARBA" id="ARBA00022475"/>
    </source>
</evidence>
<evidence type="ECO:0000256" key="6">
    <source>
        <dbReference type="ARBA" id="ARBA00022553"/>
    </source>
</evidence>
<keyword evidence="7" id="KW-0808">Transferase</keyword>
<dbReference type="SUPFAM" id="SSF158472">
    <property type="entry name" value="HAMP domain-like"/>
    <property type="match status" value="1"/>
</dbReference>
<evidence type="ECO:0000256" key="3">
    <source>
        <dbReference type="ARBA" id="ARBA00004651"/>
    </source>
</evidence>
<comment type="catalytic activity">
    <reaction evidence="1">
        <text>ATP + protein L-histidine = ADP + protein N-phospho-L-histidine.</text>
        <dbReference type="EC" id="2.7.13.3"/>
    </reaction>
</comment>
<feature type="transmembrane region" description="Helical" evidence="15">
    <location>
        <begin position="161"/>
        <end position="183"/>
    </location>
</feature>
<dbReference type="AlphaFoldDB" id="A0A5K7WYC7"/>
<reference evidence="18 19" key="1">
    <citation type="submission" date="2019-09" db="EMBL/GenBank/DDBJ databases">
        <title>Complete genome sequence of Sporolactobacillus terrae 70-3.</title>
        <authorList>
            <person name="Tanaka N."/>
            <person name="Shiwa Y."/>
            <person name="Fujita N."/>
            <person name="Tanasupawat S."/>
        </authorList>
    </citation>
    <scope>NUCLEOTIDE SEQUENCE [LARGE SCALE GENOMIC DNA]</scope>
    <source>
        <strain evidence="18 19">70-3</strain>
    </source>
</reference>
<evidence type="ECO:0000313" key="19">
    <source>
        <dbReference type="Proteomes" id="UP000326951"/>
    </source>
</evidence>
<evidence type="ECO:0000256" key="10">
    <source>
        <dbReference type="ARBA" id="ARBA00022777"/>
    </source>
</evidence>
<dbReference type="PROSITE" id="PS50885">
    <property type="entry name" value="HAMP"/>
    <property type="match status" value="1"/>
</dbReference>
<dbReference type="InterPro" id="IPR003594">
    <property type="entry name" value="HATPase_dom"/>
</dbReference>
<evidence type="ECO:0000256" key="13">
    <source>
        <dbReference type="ARBA" id="ARBA00023012"/>
    </source>
</evidence>
<dbReference type="GO" id="GO:0005524">
    <property type="term" value="F:ATP binding"/>
    <property type="evidence" value="ECO:0007669"/>
    <property type="project" value="UniProtKB-KW"/>
</dbReference>
<name>A0A5K7WYC7_9BACL</name>
<feature type="transmembrane region" description="Helical" evidence="15">
    <location>
        <begin position="12"/>
        <end position="33"/>
    </location>
</feature>
<accession>A0A5K7WYC7</accession>
<dbReference type="PRINTS" id="PR00344">
    <property type="entry name" value="BCTRLSENSOR"/>
</dbReference>
<keyword evidence="11" id="KW-0067">ATP-binding</keyword>
<dbReference type="SUPFAM" id="SSF47384">
    <property type="entry name" value="Homodimeric domain of signal transducing histidine kinase"/>
    <property type="match status" value="1"/>
</dbReference>
<dbReference type="Pfam" id="PF00512">
    <property type="entry name" value="HisKA"/>
    <property type="match status" value="1"/>
</dbReference>
<dbReference type="SMART" id="SM00388">
    <property type="entry name" value="HisKA"/>
    <property type="match status" value="1"/>
</dbReference>
<dbReference type="CDD" id="cd00075">
    <property type="entry name" value="HATPase"/>
    <property type="match status" value="1"/>
</dbReference>
<evidence type="ECO:0000256" key="4">
    <source>
        <dbReference type="ARBA" id="ARBA00012438"/>
    </source>
</evidence>
<evidence type="ECO:0000256" key="8">
    <source>
        <dbReference type="ARBA" id="ARBA00022692"/>
    </source>
</evidence>
<keyword evidence="6" id="KW-0597">Phosphoprotein</keyword>
<dbReference type="PANTHER" id="PTHR45528:SF1">
    <property type="entry name" value="SENSOR HISTIDINE KINASE CPXA"/>
    <property type="match status" value="1"/>
</dbReference>
<dbReference type="SMART" id="SM00387">
    <property type="entry name" value="HATPase_c"/>
    <property type="match status" value="1"/>
</dbReference>
<dbReference type="EC" id="2.7.13.3" evidence="4"/>
<dbReference type="InterPro" id="IPR036890">
    <property type="entry name" value="HATPase_C_sf"/>
</dbReference>
<dbReference type="FunFam" id="3.30.565.10:FF:000023">
    <property type="entry name" value="PAS domain-containing sensor histidine kinase"/>
    <property type="match status" value="1"/>
</dbReference>
<dbReference type="Gene3D" id="6.10.340.10">
    <property type="match status" value="1"/>
</dbReference>
<keyword evidence="10" id="KW-0418">Kinase</keyword>
<keyword evidence="14 15" id="KW-0472">Membrane</keyword>
<keyword evidence="13" id="KW-0902">Two-component regulatory system</keyword>
<protein>
    <recommendedName>
        <fullName evidence="4">histidine kinase</fullName>
        <ecNumber evidence="4">2.7.13.3</ecNumber>
    </recommendedName>
</protein>
<sequence length="474" mass="53556">MTFNRIGLKLGTAIMALMIVILICLGLAVDRLFTNFYDTQMREDTRDIADHLIKMIDTRKSASISMIRTFAEFSNVSIYWMNADGRILAVEGKKYRSVPLFIRGSENRSLLTGEEDVFRYQDQQGNRFYVAGKSIGSGNTPQSTIYVVSSMKKMDTSLAHLRGLLLLSGIGAFLLAIGLIWMMSNVLSRPLLQMQKMTKKMAEGNLGTRLTVKSRDEIGALGRAINDLAARLQRYRDSRQAFFSTISHELRTPVTYLKGYAKALNDGLVDSDNERKQYLSIIYQESIRLEHLIRDLFDLSKMEEGQIKLDIELLDLKELMETALQKVKLKAEEKKIRVQAELTDGVPLVSGDRKRTEQILLNLLENAIRYSERGMVVARLASDKQNVVIAISDNGIGIPKEELPYIFERFYRVEKSRAREYGGTGLGLSIVKKYIELQGGTVKVESQLGAGTTFTLLFPRGKGQGKDERSYEKK</sequence>
<dbReference type="InterPro" id="IPR003660">
    <property type="entry name" value="HAMP_dom"/>
</dbReference>
<dbReference type="GO" id="GO:0000155">
    <property type="term" value="F:phosphorelay sensor kinase activity"/>
    <property type="evidence" value="ECO:0007669"/>
    <property type="project" value="InterPro"/>
</dbReference>
<comment type="subcellular location">
    <subcellularLocation>
        <location evidence="3">Cell membrane</location>
        <topology evidence="3">Multi-pass membrane protein</topology>
    </subcellularLocation>
    <subcellularLocation>
        <location evidence="2">Membrane raft</location>
        <topology evidence="2">Multi-pass membrane protein</topology>
    </subcellularLocation>
</comment>
<evidence type="ECO:0000256" key="9">
    <source>
        <dbReference type="ARBA" id="ARBA00022741"/>
    </source>
</evidence>
<dbReference type="SMART" id="SM00304">
    <property type="entry name" value="HAMP"/>
    <property type="match status" value="1"/>
</dbReference>
<evidence type="ECO:0000256" key="7">
    <source>
        <dbReference type="ARBA" id="ARBA00022679"/>
    </source>
</evidence>
<dbReference type="EMBL" id="AP021853">
    <property type="protein sequence ID" value="BBN97618.1"/>
    <property type="molecule type" value="Genomic_DNA"/>
</dbReference>
<dbReference type="CDD" id="cd06225">
    <property type="entry name" value="HAMP"/>
    <property type="match status" value="1"/>
</dbReference>
<dbReference type="Pfam" id="PF02518">
    <property type="entry name" value="HATPase_c"/>
    <property type="match status" value="1"/>
</dbReference>
<dbReference type="FunFam" id="1.10.287.130:FF:000001">
    <property type="entry name" value="Two-component sensor histidine kinase"/>
    <property type="match status" value="1"/>
</dbReference>
<dbReference type="Proteomes" id="UP000326951">
    <property type="component" value="Chromosome"/>
</dbReference>
<dbReference type="InterPro" id="IPR004358">
    <property type="entry name" value="Sig_transdc_His_kin-like_C"/>
</dbReference>
<dbReference type="InterPro" id="IPR036097">
    <property type="entry name" value="HisK_dim/P_sf"/>
</dbReference>
<feature type="domain" description="Histidine kinase" evidence="16">
    <location>
        <begin position="245"/>
        <end position="462"/>
    </location>
</feature>
<dbReference type="Pfam" id="PF00672">
    <property type="entry name" value="HAMP"/>
    <property type="match status" value="1"/>
</dbReference>
<dbReference type="PROSITE" id="PS50109">
    <property type="entry name" value="HIS_KIN"/>
    <property type="match status" value="1"/>
</dbReference>
<keyword evidence="8 15" id="KW-0812">Transmembrane</keyword>
<dbReference type="InterPro" id="IPR003661">
    <property type="entry name" value="HisK_dim/P_dom"/>
</dbReference>
<dbReference type="InterPro" id="IPR005467">
    <property type="entry name" value="His_kinase_dom"/>
</dbReference>
<gene>
    <name evidence="18" type="ORF">St703_03230</name>
</gene>
<dbReference type="RefSeq" id="WP_139693823.1">
    <property type="nucleotide sequence ID" value="NZ_AP021853.1"/>
</dbReference>
<organism evidence="18 19">
    <name type="scientific">Sporolactobacillus terrae</name>
    <dbReference type="NCBI Taxonomy" id="269673"/>
    <lineage>
        <taxon>Bacteria</taxon>
        <taxon>Bacillati</taxon>
        <taxon>Bacillota</taxon>
        <taxon>Bacilli</taxon>
        <taxon>Bacillales</taxon>
        <taxon>Sporolactobacillaceae</taxon>
        <taxon>Sporolactobacillus</taxon>
    </lineage>
</organism>
<evidence type="ECO:0000256" key="12">
    <source>
        <dbReference type="ARBA" id="ARBA00022989"/>
    </source>
</evidence>
<dbReference type="GO" id="GO:0045121">
    <property type="term" value="C:membrane raft"/>
    <property type="evidence" value="ECO:0007669"/>
    <property type="project" value="UniProtKB-SubCell"/>
</dbReference>
<evidence type="ECO:0000256" key="15">
    <source>
        <dbReference type="SAM" id="Phobius"/>
    </source>
</evidence>
<evidence type="ECO:0000256" key="14">
    <source>
        <dbReference type="ARBA" id="ARBA00023136"/>
    </source>
</evidence>
<dbReference type="GO" id="GO:0005886">
    <property type="term" value="C:plasma membrane"/>
    <property type="evidence" value="ECO:0007669"/>
    <property type="project" value="UniProtKB-SubCell"/>
</dbReference>
<dbReference type="CDD" id="cd00082">
    <property type="entry name" value="HisKA"/>
    <property type="match status" value="1"/>
</dbReference>
<keyword evidence="12 15" id="KW-1133">Transmembrane helix</keyword>
<dbReference type="Gene3D" id="3.30.565.10">
    <property type="entry name" value="Histidine kinase-like ATPase, C-terminal domain"/>
    <property type="match status" value="1"/>
</dbReference>